<dbReference type="EMBL" id="CP159872">
    <property type="protein sequence ID" value="XCM77794.1"/>
    <property type="molecule type" value="Genomic_DNA"/>
</dbReference>
<evidence type="ECO:0000313" key="1">
    <source>
        <dbReference type="EMBL" id="XCM77794.1"/>
    </source>
</evidence>
<accession>A0AAU8JPQ5</accession>
<reference evidence="1" key="1">
    <citation type="submission" date="2024-06" db="EMBL/GenBank/DDBJ databases">
        <title>The genome sequences of Kitasatospora sp. strain HUAS MG31.</title>
        <authorList>
            <person name="Mo P."/>
        </authorList>
    </citation>
    <scope>NUCLEOTIDE SEQUENCE</scope>
    <source>
        <strain evidence="1">HUAS MG31</strain>
    </source>
</reference>
<protein>
    <recommendedName>
        <fullName evidence="2">SUKH-4 immunity protein of toxin-antitoxin system</fullName>
    </recommendedName>
</protein>
<name>A0AAU8JPQ5_9ACTN</name>
<evidence type="ECO:0008006" key="2">
    <source>
        <dbReference type="Google" id="ProtNLM"/>
    </source>
</evidence>
<dbReference type="RefSeq" id="WP_354637495.1">
    <property type="nucleotide sequence ID" value="NZ_CP159872.1"/>
</dbReference>
<organism evidence="1">
    <name type="scientific">Kitasatospora camelliae</name>
    <dbReference type="NCBI Taxonomy" id="3156397"/>
    <lineage>
        <taxon>Bacteria</taxon>
        <taxon>Bacillati</taxon>
        <taxon>Actinomycetota</taxon>
        <taxon>Actinomycetes</taxon>
        <taxon>Kitasatosporales</taxon>
        <taxon>Streptomycetaceae</taxon>
        <taxon>Kitasatospora</taxon>
    </lineage>
</organism>
<proteinExistence type="predicted"/>
<dbReference type="AlphaFoldDB" id="A0AAU8JPQ5"/>
<sequence>MLSITCSPSPGLLRSELPATSVDFDAAWCATDLGDHRPCRFTYERYPWDTLPPLDEQRFTGAFAWLGEPGAFLPERAARLRRVEEVLAAEGLSLPTDFVTFETSSNFAGSLDEVSVTGCWSSLSEPLPSPVEAGAFLVRFFRDQQDCVLWYLYLRPSGETFVVSSHLDYEFEYGRRESAESEPEAESEAESESECEYGIDWDDLPAQRAALLWSAPSFEHFAYRFWIENRLWEVVNGTEGAPLDPAMREYLDHYATAGGTVRP</sequence>
<gene>
    <name evidence="1" type="ORF">ABWK59_02005</name>
</gene>
<dbReference type="KEGG" id="kcm:ABWK59_02005"/>